<reference evidence="1" key="1">
    <citation type="submission" date="2021-02" db="EMBL/GenBank/DDBJ databases">
        <authorList>
            <person name="Dougan E. K."/>
            <person name="Rhodes N."/>
            <person name="Thang M."/>
            <person name="Chan C."/>
        </authorList>
    </citation>
    <scope>NUCLEOTIDE SEQUENCE</scope>
</reference>
<sequence>MKHAGKLVSQLEVHSSSVLRVRIEPGIPKLLVKINPTDAESFHAKNLGEVILRKGVTSRSQVAVLHMSRGTATGEVLMSVKLADLLDLEAGVVCHRCQVVHVLFRVRIVAFPGWSM</sequence>
<protein>
    <submittedName>
        <fullName evidence="1">Uncharacterized protein</fullName>
    </submittedName>
</protein>
<keyword evidence="2" id="KW-1185">Reference proteome</keyword>
<comment type="caution">
    <text evidence="1">The sequence shown here is derived from an EMBL/GenBank/DDBJ whole genome shotgun (WGS) entry which is preliminary data.</text>
</comment>
<organism evidence="1 2">
    <name type="scientific">Symbiodinium natans</name>
    <dbReference type="NCBI Taxonomy" id="878477"/>
    <lineage>
        <taxon>Eukaryota</taxon>
        <taxon>Sar</taxon>
        <taxon>Alveolata</taxon>
        <taxon>Dinophyceae</taxon>
        <taxon>Suessiales</taxon>
        <taxon>Symbiodiniaceae</taxon>
        <taxon>Symbiodinium</taxon>
    </lineage>
</organism>
<dbReference type="OrthoDB" id="436580at2759"/>
<evidence type="ECO:0000313" key="1">
    <source>
        <dbReference type="EMBL" id="CAE7478951.1"/>
    </source>
</evidence>
<gene>
    <name evidence="1" type="ORF">SNAT2548_LOCUS26900</name>
</gene>
<dbReference type="AlphaFoldDB" id="A0A812SFD2"/>
<proteinExistence type="predicted"/>
<accession>A0A812SFD2</accession>
<name>A0A812SFD2_9DINO</name>
<evidence type="ECO:0000313" key="2">
    <source>
        <dbReference type="Proteomes" id="UP000604046"/>
    </source>
</evidence>
<dbReference type="Proteomes" id="UP000604046">
    <property type="component" value="Unassembled WGS sequence"/>
</dbReference>
<dbReference type="EMBL" id="CAJNDS010002446">
    <property type="protein sequence ID" value="CAE7478951.1"/>
    <property type="molecule type" value="Genomic_DNA"/>
</dbReference>